<evidence type="ECO:0000313" key="2">
    <source>
        <dbReference type="Proteomes" id="UP000050326"/>
    </source>
</evidence>
<dbReference type="Pfam" id="PF21845">
    <property type="entry name" value="DUF6904"/>
    <property type="match status" value="1"/>
</dbReference>
<dbReference type="STRING" id="36849.OXPF_36420"/>
<reference evidence="1 2" key="1">
    <citation type="submission" date="2015-09" db="EMBL/GenBank/DDBJ databases">
        <title>Genome sequence of Oxobacter pfennigii DSM 3222.</title>
        <authorList>
            <person name="Poehlein A."/>
            <person name="Bengelsdorf F.R."/>
            <person name="Schiel-Bengelsdorf B."/>
            <person name="Duerre P."/>
            <person name="Daniel R."/>
        </authorList>
    </citation>
    <scope>NUCLEOTIDE SEQUENCE [LARGE SCALE GENOMIC DNA]</scope>
    <source>
        <strain evidence="1 2">DSM 3222</strain>
    </source>
</reference>
<protein>
    <submittedName>
        <fullName evidence="1">Uncharacterized protein</fullName>
    </submittedName>
</protein>
<name>A0A0P8W4W7_9CLOT</name>
<organism evidence="1 2">
    <name type="scientific">Oxobacter pfennigii</name>
    <dbReference type="NCBI Taxonomy" id="36849"/>
    <lineage>
        <taxon>Bacteria</taxon>
        <taxon>Bacillati</taxon>
        <taxon>Bacillota</taxon>
        <taxon>Clostridia</taxon>
        <taxon>Eubacteriales</taxon>
        <taxon>Clostridiaceae</taxon>
        <taxon>Oxobacter</taxon>
    </lineage>
</organism>
<dbReference type="AlphaFoldDB" id="A0A0P8W4W7"/>
<dbReference type="Proteomes" id="UP000050326">
    <property type="component" value="Unassembled WGS sequence"/>
</dbReference>
<proteinExistence type="predicted"/>
<dbReference type="InterPro" id="IPR054199">
    <property type="entry name" value="DUF6904"/>
</dbReference>
<dbReference type="RefSeq" id="WP_278308409.1">
    <property type="nucleotide sequence ID" value="NZ_LKET01000051.1"/>
</dbReference>
<evidence type="ECO:0000313" key="1">
    <source>
        <dbReference type="EMBL" id="KPU42874.1"/>
    </source>
</evidence>
<dbReference type="EMBL" id="LKET01000051">
    <property type="protein sequence ID" value="KPU42874.1"/>
    <property type="molecule type" value="Genomic_DNA"/>
</dbReference>
<keyword evidence="2" id="KW-1185">Reference proteome</keyword>
<accession>A0A0P8W4W7</accession>
<sequence length="44" mass="4862">MIKINNTPNLTGVTISGDFNDFYDLVEAFHDITIPGFGKASQLF</sequence>
<comment type="caution">
    <text evidence="1">The sequence shown here is derived from an EMBL/GenBank/DDBJ whole genome shotgun (WGS) entry which is preliminary data.</text>
</comment>
<gene>
    <name evidence="1" type="ORF">OXPF_36420</name>
</gene>